<dbReference type="Pfam" id="PF02637">
    <property type="entry name" value="GatB_Yqey"/>
    <property type="match status" value="1"/>
</dbReference>
<protein>
    <recommendedName>
        <fullName evidence="5">Asn/Gln amidotransferase domain-containing protein</fullName>
    </recommendedName>
</protein>
<keyword evidence="2" id="KW-0547">Nucleotide-binding</keyword>
<dbReference type="EMBL" id="JBBLXS010000694">
    <property type="protein sequence ID" value="MEK0188640.1"/>
    <property type="molecule type" value="Genomic_DNA"/>
</dbReference>
<accession>A0ABU8YVY8</accession>
<dbReference type="RefSeq" id="WP_340542180.1">
    <property type="nucleotide sequence ID" value="NZ_JBBLXS010000694.1"/>
</dbReference>
<sequence>RAGKTKLLGFFVGKVMKETGGRADPKLTNELLANKLNG</sequence>
<evidence type="ECO:0000256" key="2">
    <source>
        <dbReference type="ARBA" id="ARBA00022741"/>
    </source>
</evidence>
<comment type="caution">
    <text evidence="6">The sequence shown here is derived from an EMBL/GenBank/DDBJ whole genome shotgun (WGS) entry which is preliminary data.</text>
</comment>
<gene>
    <name evidence="6" type="ORF">WMG39_27910</name>
</gene>
<evidence type="ECO:0000313" key="6">
    <source>
        <dbReference type="EMBL" id="MEK0188640.1"/>
    </source>
</evidence>
<evidence type="ECO:0000259" key="5">
    <source>
        <dbReference type="Pfam" id="PF02637"/>
    </source>
</evidence>
<dbReference type="Gene3D" id="1.10.10.410">
    <property type="match status" value="1"/>
</dbReference>
<dbReference type="InterPro" id="IPR018027">
    <property type="entry name" value="Asn/Gln_amidotransferase"/>
</dbReference>
<keyword evidence="1" id="KW-0436">Ligase</keyword>
<evidence type="ECO:0000313" key="7">
    <source>
        <dbReference type="Proteomes" id="UP001384579"/>
    </source>
</evidence>
<evidence type="ECO:0000256" key="3">
    <source>
        <dbReference type="ARBA" id="ARBA00022840"/>
    </source>
</evidence>
<evidence type="ECO:0000256" key="1">
    <source>
        <dbReference type="ARBA" id="ARBA00022598"/>
    </source>
</evidence>
<reference evidence="6 7" key="1">
    <citation type="journal article" date="2020" name="Harmful Algae">
        <title>Molecular and morphological characterization of a novel dihydroanatoxin-a producing Microcoleus species (cyanobacteria) from the Russian River, California, USA.</title>
        <authorList>
            <person name="Conklin K.Y."/>
            <person name="Stancheva R."/>
            <person name="Otten T.G."/>
            <person name="Fadness R."/>
            <person name="Boyer G.L."/>
            <person name="Read B."/>
            <person name="Zhang X."/>
            <person name="Sheath R.G."/>
        </authorList>
    </citation>
    <scope>NUCLEOTIDE SEQUENCE [LARGE SCALE GENOMIC DNA]</scope>
    <source>
        <strain evidence="6 7">PTRS2</strain>
    </source>
</reference>
<evidence type="ECO:0000256" key="4">
    <source>
        <dbReference type="ARBA" id="ARBA00022917"/>
    </source>
</evidence>
<feature type="non-terminal residue" evidence="6">
    <location>
        <position position="1"/>
    </location>
</feature>
<name>A0ABU8YVY8_9CYAN</name>
<dbReference type="InterPro" id="IPR023168">
    <property type="entry name" value="GatB_Yqey_C_2"/>
</dbReference>
<feature type="domain" description="Asn/Gln amidotransferase" evidence="5">
    <location>
        <begin position="1"/>
        <end position="36"/>
    </location>
</feature>
<keyword evidence="3" id="KW-0067">ATP-binding</keyword>
<dbReference type="SUPFAM" id="SSF89095">
    <property type="entry name" value="GatB/YqeY motif"/>
    <property type="match status" value="1"/>
</dbReference>
<dbReference type="InterPro" id="IPR003789">
    <property type="entry name" value="Asn/Gln_tRNA_amidoTrase-B-like"/>
</dbReference>
<keyword evidence="7" id="KW-1185">Reference proteome</keyword>
<organism evidence="6 7">
    <name type="scientific">Microcoleus anatoxicus PTRS2</name>
    <dbReference type="NCBI Taxonomy" id="2705321"/>
    <lineage>
        <taxon>Bacteria</taxon>
        <taxon>Bacillati</taxon>
        <taxon>Cyanobacteriota</taxon>
        <taxon>Cyanophyceae</taxon>
        <taxon>Oscillatoriophycideae</taxon>
        <taxon>Oscillatoriales</taxon>
        <taxon>Microcoleaceae</taxon>
        <taxon>Microcoleus</taxon>
        <taxon>Microcoleus anatoxicus</taxon>
    </lineage>
</organism>
<dbReference type="Proteomes" id="UP001384579">
    <property type="component" value="Unassembled WGS sequence"/>
</dbReference>
<proteinExistence type="predicted"/>
<keyword evidence="4" id="KW-0648">Protein biosynthesis</keyword>